<accession>A0A8T3A7S0</accession>
<comment type="caution">
    <text evidence="2">The sequence shown here is derived from an EMBL/GenBank/DDBJ whole genome shotgun (WGS) entry which is preliminary data.</text>
</comment>
<keyword evidence="1" id="KW-1133">Transmembrane helix</keyword>
<proteinExistence type="predicted"/>
<feature type="transmembrane region" description="Helical" evidence="1">
    <location>
        <begin position="85"/>
        <end position="104"/>
    </location>
</feature>
<protein>
    <submittedName>
        <fullName evidence="2">Uncharacterized protein</fullName>
    </submittedName>
</protein>
<gene>
    <name evidence="2" type="ORF">KFK09_026539</name>
</gene>
<keyword evidence="1" id="KW-0812">Transmembrane</keyword>
<evidence type="ECO:0000313" key="2">
    <source>
        <dbReference type="EMBL" id="KAI0492270.1"/>
    </source>
</evidence>
<evidence type="ECO:0000313" key="3">
    <source>
        <dbReference type="Proteomes" id="UP000829196"/>
    </source>
</evidence>
<sequence length="224" mass="25691">MILFSMPSMPKIKRIHFQRLKAYKKPDPLSPARQSDKRNFRIQEDIRHREVYQSLTEYKEKLQFFAARQIACRLLGSRGYLCQKFTSAGITLFIGAVCISYAMISCGKITLKSYCGNFSEFRLNHFVSFAFTNMKKSCGMHSEPQTIVLADTCIVQADINDGCLNEDALIRVSDFGHIVQDDINIVPADITKNRNLIGNNRKSSKLQINRSHTKYNRLKKGNRL</sequence>
<name>A0A8T3A7S0_DENNO</name>
<organism evidence="2 3">
    <name type="scientific">Dendrobium nobile</name>
    <name type="common">Orchid</name>
    <dbReference type="NCBI Taxonomy" id="94219"/>
    <lineage>
        <taxon>Eukaryota</taxon>
        <taxon>Viridiplantae</taxon>
        <taxon>Streptophyta</taxon>
        <taxon>Embryophyta</taxon>
        <taxon>Tracheophyta</taxon>
        <taxon>Spermatophyta</taxon>
        <taxon>Magnoliopsida</taxon>
        <taxon>Liliopsida</taxon>
        <taxon>Asparagales</taxon>
        <taxon>Orchidaceae</taxon>
        <taxon>Epidendroideae</taxon>
        <taxon>Malaxideae</taxon>
        <taxon>Dendrobiinae</taxon>
        <taxon>Dendrobium</taxon>
    </lineage>
</organism>
<reference evidence="2" key="1">
    <citation type="journal article" date="2022" name="Front. Genet.">
        <title>Chromosome-Scale Assembly of the Dendrobium nobile Genome Provides Insights Into the Molecular Mechanism of the Biosynthesis of the Medicinal Active Ingredient of Dendrobium.</title>
        <authorList>
            <person name="Xu Q."/>
            <person name="Niu S.-C."/>
            <person name="Li K.-L."/>
            <person name="Zheng P.-J."/>
            <person name="Zhang X.-J."/>
            <person name="Jia Y."/>
            <person name="Liu Y."/>
            <person name="Niu Y.-X."/>
            <person name="Yu L.-H."/>
            <person name="Chen D.-F."/>
            <person name="Zhang G.-Q."/>
        </authorList>
    </citation>
    <scope>NUCLEOTIDE SEQUENCE</scope>
    <source>
        <tissue evidence="2">Leaf</tissue>
    </source>
</reference>
<evidence type="ECO:0000256" key="1">
    <source>
        <dbReference type="SAM" id="Phobius"/>
    </source>
</evidence>
<keyword evidence="1" id="KW-0472">Membrane</keyword>
<keyword evidence="3" id="KW-1185">Reference proteome</keyword>
<dbReference type="Proteomes" id="UP000829196">
    <property type="component" value="Unassembled WGS sequence"/>
</dbReference>
<dbReference type="EMBL" id="JAGYWB010000018">
    <property type="protein sequence ID" value="KAI0492270.1"/>
    <property type="molecule type" value="Genomic_DNA"/>
</dbReference>
<dbReference type="AlphaFoldDB" id="A0A8T3A7S0"/>
<dbReference type="OrthoDB" id="408541at2759"/>